<dbReference type="KEGG" id="gax:Pan161_47510"/>
<evidence type="ECO:0000259" key="2">
    <source>
        <dbReference type="Pfam" id="PF19783"/>
    </source>
</evidence>
<gene>
    <name evidence="3" type="ORF">Pan161_47510</name>
</gene>
<evidence type="ECO:0000313" key="4">
    <source>
        <dbReference type="Proteomes" id="UP000316855"/>
    </source>
</evidence>
<protein>
    <recommendedName>
        <fullName evidence="2">DUF6268 domain-containing protein</fullName>
    </recommendedName>
</protein>
<accession>A0A517VJB1</accession>
<proteinExistence type="predicted"/>
<keyword evidence="4" id="KW-1185">Reference proteome</keyword>
<evidence type="ECO:0000256" key="1">
    <source>
        <dbReference type="SAM" id="MobiDB-lite"/>
    </source>
</evidence>
<dbReference type="EMBL" id="CP036343">
    <property type="protein sequence ID" value="QDT93077.1"/>
    <property type="molecule type" value="Genomic_DNA"/>
</dbReference>
<reference evidence="3 4" key="1">
    <citation type="submission" date="2019-02" db="EMBL/GenBank/DDBJ databases">
        <title>Deep-cultivation of Planctomycetes and their phenomic and genomic characterization uncovers novel biology.</title>
        <authorList>
            <person name="Wiegand S."/>
            <person name="Jogler M."/>
            <person name="Boedeker C."/>
            <person name="Pinto D."/>
            <person name="Vollmers J."/>
            <person name="Rivas-Marin E."/>
            <person name="Kohn T."/>
            <person name="Peeters S.H."/>
            <person name="Heuer A."/>
            <person name="Rast P."/>
            <person name="Oberbeckmann S."/>
            <person name="Bunk B."/>
            <person name="Jeske O."/>
            <person name="Meyerdierks A."/>
            <person name="Storesund J.E."/>
            <person name="Kallscheuer N."/>
            <person name="Luecker S."/>
            <person name="Lage O.M."/>
            <person name="Pohl T."/>
            <person name="Merkel B.J."/>
            <person name="Hornburger P."/>
            <person name="Mueller R.-W."/>
            <person name="Bruemmer F."/>
            <person name="Labrenz M."/>
            <person name="Spormann A.M."/>
            <person name="Op den Camp H."/>
            <person name="Overmann J."/>
            <person name="Amann R."/>
            <person name="Jetten M.S.M."/>
            <person name="Mascher T."/>
            <person name="Medema M.H."/>
            <person name="Devos D.P."/>
            <person name="Kaster A.-K."/>
            <person name="Ovreas L."/>
            <person name="Rohde M."/>
            <person name="Galperin M.Y."/>
            <person name="Jogler C."/>
        </authorList>
    </citation>
    <scope>NUCLEOTIDE SEQUENCE [LARGE SCALE GENOMIC DNA]</scope>
    <source>
        <strain evidence="3 4">Pan161</strain>
    </source>
</reference>
<dbReference type="Proteomes" id="UP000316855">
    <property type="component" value="Chromosome"/>
</dbReference>
<organism evidence="3 4">
    <name type="scientific">Gimesia algae</name>
    <dbReference type="NCBI Taxonomy" id="2527971"/>
    <lineage>
        <taxon>Bacteria</taxon>
        <taxon>Pseudomonadati</taxon>
        <taxon>Planctomycetota</taxon>
        <taxon>Planctomycetia</taxon>
        <taxon>Planctomycetales</taxon>
        <taxon>Planctomycetaceae</taxon>
        <taxon>Gimesia</taxon>
    </lineage>
</organism>
<feature type="region of interest" description="Disordered" evidence="1">
    <location>
        <begin position="62"/>
        <end position="92"/>
    </location>
</feature>
<dbReference type="InterPro" id="IPR046235">
    <property type="entry name" value="DUF6268"/>
</dbReference>
<dbReference type="Pfam" id="PF19783">
    <property type="entry name" value="DUF6268"/>
    <property type="match status" value="1"/>
</dbReference>
<name>A0A517VJB1_9PLAN</name>
<sequence>MFLLRLFLICSLLGDVFSIQQRLYAQSETQAHTDSSAEPGTILAGFLPIDRSLRVEDGLPLNRVIPPSDDPMDELFDPGDKETPSPERPLDLKSLMRPRFDSSAEWEPEVGGVAISSYDLSMKIPVYPIFGPPPPFINFGYSFTQIDAPAALDLPQSLNEFSLGMSWMRPINEKWMARYMLNGAFASDMDNTGSTAWQVRGGMFAMYRPNETWNFAFGALATGQNDVPVLPVLGAIWQPRPSLKVDLMLPNPRISLLVSESESRQHWAYVGGGFSGGTWAYRRANGLGERLNYREFRFVFGWESTPPKKPGSFGSSGTRLNAEIGYVFGRKFEFDNGVPDIKIDNTLLLRSGISF</sequence>
<feature type="compositionally biased region" description="Basic and acidic residues" evidence="1">
    <location>
        <begin position="78"/>
        <end position="91"/>
    </location>
</feature>
<evidence type="ECO:0000313" key="3">
    <source>
        <dbReference type="EMBL" id="QDT93077.1"/>
    </source>
</evidence>
<dbReference type="AlphaFoldDB" id="A0A517VJB1"/>
<feature type="domain" description="DUF6268" evidence="2">
    <location>
        <begin position="154"/>
        <end position="251"/>
    </location>
</feature>